<dbReference type="GO" id="GO:0010038">
    <property type="term" value="P:response to metal ion"/>
    <property type="evidence" value="ECO:0007669"/>
    <property type="project" value="InterPro"/>
</dbReference>
<proteinExistence type="inferred from homology"/>
<evidence type="ECO:0000313" key="2">
    <source>
        <dbReference type="EMBL" id="EFC87322.1"/>
    </source>
</evidence>
<dbReference type="EMBL" id="ACDX02000023">
    <property type="protein sequence ID" value="EFC87322.1"/>
    <property type="molecule type" value="Genomic_DNA"/>
</dbReference>
<evidence type="ECO:0000313" key="3">
    <source>
        <dbReference type="Proteomes" id="UP000003344"/>
    </source>
</evidence>
<dbReference type="PANTHER" id="PTHR23419">
    <property type="entry name" value="DIVALENT CATION TOLERANCE CUTA-RELATED"/>
    <property type="match status" value="1"/>
</dbReference>
<dbReference type="InterPro" id="IPR011322">
    <property type="entry name" value="N-reg_PII-like_a/b"/>
</dbReference>
<dbReference type="InterPro" id="IPR015867">
    <property type="entry name" value="N-reg_PII/ATP_PRibTrfase_C"/>
</dbReference>
<gene>
    <name evidence="2" type="ORF">NEIMUCOT_06287</name>
</gene>
<comment type="caution">
    <text evidence="2">The sequence shown here is derived from an EMBL/GenBank/DDBJ whole genome shotgun (WGS) entry which is preliminary data.</text>
</comment>
<accession>D3A052</accession>
<name>D3A052_NEIM2</name>
<dbReference type="PANTHER" id="PTHR23419:SF8">
    <property type="entry name" value="FI09726P"/>
    <property type="match status" value="1"/>
</dbReference>
<reference evidence="2 3" key="1">
    <citation type="submission" date="2009-10" db="EMBL/GenBank/DDBJ databases">
        <authorList>
            <person name="Weinstock G."/>
            <person name="Sodergren E."/>
            <person name="Clifton S."/>
            <person name="Fulton L."/>
            <person name="Fulton B."/>
            <person name="Courtney L."/>
            <person name="Fronick C."/>
            <person name="Harrison M."/>
            <person name="Strong C."/>
            <person name="Farmer C."/>
            <person name="Delahaunty K."/>
            <person name="Markovic C."/>
            <person name="Hall O."/>
            <person name="Minx P."/>
            <person name="Tomlinson C."/>
            <person name="Mitreva M."/>
            <person name="Nelson J."/>
            <person name="Hou S."/>
            <person name="Wollam A."/>
            <person name="Pepin K.H."/>
            <person name="Johnson M."/>
            <person name="Bhonagiri V."/>
            <person name="Nash W.E."/>
            <person name="Warren W."/>
            <person name="Chinwalla A."/>
            <person name="Mardis E.R."/>
            <person name="Wilson R.K."/>
        </authorList>
    </citation>
    <scope>NUCLEOTIDE SEQUENCE [LARGE SCALE GENOMIC DNA]</scope>
    <source>
        <strain evidence="3">ATCC 25996 / DSM 4631 / NCTC 10774 / M26</strain>
    </source>
</reference>
<dbReference type="eggNOG" id="COG1324">
    <property type="taxonomic scope" value="Bacteria"/>
</dbReference>
<sequence length="127" mass="14555">MSNFWGAVQPSSLKTNRSSEMSAFKPVIVTTIAPTREEAEKIGSLLLEKQLAACVQYEAIVSQYLWNGEICRDDEIRITIKTSRHCYREIQKTILANHSYECPQILMQNVSRGYAPYLRWLKQSLGL</sequence>
<dbReference type="STRING" id="546266.NEIMUCOT_06287"/>
<organism evidence="2 3">
    <name type="scientific">Neisseria mucosa (strain ATCC 25996 / DSM 4631 / NCTC 10774 / M26)</name>
    <dbReference type="NCBI Taxonomy" id="546266"/>
    <lineage>
        <taxon>Bacteria</taxon>
        <taxon>Pseudomonadati</taxon>
        <taxon>Pseudomonadota</taxon>
        <taxon>Betaproteobacteria</taxon>
        <taxon>Neisseriales</taxon>
        <taxon>Neisseriaceae</taxon>
        <taxon>Neisseria</taxon>
    </lineage>
</organism>
<dbReference type="InterPro" id="IPR004323">
    <property type="entry name" value="Ion_tolerance_CutA"/>
</dbReference>
<dbReference type="AlphaFoldDB" id="D3A052"/>
<dbReference type="Pfam" id="PF03091">
    <property type="entry name" value="CutA1"/>
    <property type="match status" value="1"/>
</dbReference>
<dbReference type="Proteomes" id="UP000003344">
    <property type="component" value="Unassembled WGS sequence"/>
</dbReference>
<evidence type="ECO:0000256" key="1">
    <source>
        <dbReference type="ARBA" id="ARBA00010169"/>
    </source>
</evidence>
<protein>
    <submittedName>
        <fullName evidence="2">Divalent cation tolerance protein, CutA1 family</fullName>
    </submittedName>
</protein>
<dbReference type="SUPFAM" id="SSF54913">
    <property type="entry name" value="GlnB-like"/>
    <property type="match status" value="1"/>
</dbReference>
<dbReference type="GO" id="GO:0005507">
    <property type="term" value="F:copper ion binding"/>
    <property type="evidence" value="ECO:0007669"/>
    <property type="project" value="TreeGrafter"/>
</dbReference>
<comment type="similarity">
    <text evidence="1">Belongs to the CutA family.</text>
</comment>
<dbReference type="Gene3D" id="3.30.70.120">
    <property type="match status" value="1"/>
</dbReference>